<feature type="chain" id="PRO_5020825098" evidence="1">
    <location>
        <begin position="22"/>
        <end position="247"/>
    </location>
</feature>
<dbReference type="AlphaFoldDB" id="A0A4Q0NW23"/>
<dbReference type="OrthoDB" id="9786766at2"/>
<proteinExistence type="predicted"/>
<feature type="signal peptide" evidence="1">
    <location>
        <begin position="1"/>
        <end position="21"/>
    </location>
</feature>
<dbReference type="PROSITE" id="PS51257">
    <property type="entry name" value="PROKAR_LIPOPROTEIN"/>
    <property type="match status" value="1"/>
</dbReference>
<dbReference type="Gene3D" id="2.60.40.1190">
    <property type="match status" value="1"/>
</dbReference>
<dbReference type="GO" id="GO:0016052">
    <property type="term" value="P:carbohydrate catabolic process"/>
    <property type="evidence" value="ECO:0007669"/>
    <property type="project" value="InterPro"/>
</dbReference>
<evidence type="ECO:0000259" key="2">
    <source>
        <dbReference type="Pfam" id="PF06452"/>
    </source>
</evidence>
<sequence length="247" mass="27571">MKNFFALLLLVVLLYSCKNNEGPPPLFLKSNEPAIEVKKAAITPVIDGNPTDPAWKNLNWIGVLNKWQGADNNLMMNYKLCWTPDALYVLVQLENSTLLPNLGNPLEQYTSEDHLNIYLDEDNSGGAYSDSYNAFEYKILPSNFTVTLDPDKQPLTANNAIRSALKKYGNTYYWELKVAAFDASYQHNKPNETVSLKTGKLVGFALAFEQVKAKESNIILGSIAIPEEYEGRIAIDAGLFGTLKLIQ</sequence>
<evidence type="ECO:0000313" key="3">
    <source>
        <dbReference type="EMBL" id="RXG15572.1"/>
    </source>
</evidence>
<comment type="caution">
    <text evidence="3">The sequence shown here is derived from an EMBL/GenBank/DDBJ whole genome shotgun (WGS) entry which is preliminary data.</text>
</comment>
<dbReference type="Proteomes" id="UP000289821">
    <property type="component" value="Unassembled WGS sequence"/>
</dbReference>
<dbReference type="SUPFAM" id="SSF49344">
    <property type="entry name" value="CBD9-like"/>
    <property type="match status" value="1"/>
</dbReference>
<evidence type="ECO:0000313" key="4">
    <source>
        <dbReference type="Proteomes" id="UP000289821"/>
    </source>
</evidence>
<organism evidence="3 4">
    <name type="scientific">Leeuwenhoekiella aestuarii</name>
    <dbReference type="NCBI Taxonomy" id="2249426"/>
    <lineage>
        <taxon>Bacteria</taxon>
        <taxon>Pseudomonadati</taxon>
        <taxon>Bacteroidota</taxon>
        <taxon>Flavobacteriia</taxon>
        <taxon>Flavobacteriales</taxon>
        <taxon>Flavobacteriaceae</taxon>
        <taxon>Leeuwenhoekiella</taxon>
    </lineage>
</organism>
<protein>
    <submittedName>
        <fullName evidence="3">Carbohydrate binding protein with CBM9 domain</fullName>
    </submittedName>
</protein>
<reference evidence="3 4" key="1">
    <citation type="submission" date="2018-07" db="EMBL/GenBank/DDBJ databases">
        <title>Leeuwenhoekiella genomics.</title>
        <authorList>
            <person name="Tahon G."/>
            <person name="Willems A."/>
        </authorList>
    </citation>
    <scope>NUCLEOTIDE SEQUENCE [LARGE SCALE GENOMIC DNA]</scope>
    <source>
        <strain evidence="3 4">R-50232</strain>
    </source>
</reference>
<dbReference type="GO" id="GO:0004553">
    <property type="term" value="F:hydrolase activity, hydrolyzing O-glycosyl compounds"/>
    <property type="evidence" value="ECO:0007669"/>
    <property type="project" value="InterPro"/>
</dbReference>
<dbReference type="EMBL" id="QOVI01000003">
    <property type="protein sequence ID" value="RXG15572.1"/>
    <property type="molecule type" value="Genomic_DNA"/>
</dbReference>
<accession>A0A4Q0NW23</accession>
<name>A0A4Q0NW23_9FLAO</name>
<feature type="domain" description="Carbohydrate-binding" evidence="2">
    <location>
        <begin position="46"/>
        <end position="246"/>
    </location>
</feature>
<dbReference type="InterPro" id="IPR010502">
    <property type="entry name" value="Carb-bd_dom_fam9"/>
</dbReference>
<evidence type="ECO:0000256" key="1">
    <source>
        <dbReference type="SAM" id="SignalP"/>
    </source>
</evidence>
<keyword evidence="1" id="KW-0732">Signal</keyword>
<gene>
    <name evidence="3" type="ORF">DSM04_103461</name>
</gene>
<dbReference type="GO" id="GO:0030246">
    <property type="term" value="F:carbohydrate binding"/>
    <property type="evidence" value="ECO:0007669"/>
    <property type="project" value="InterPro"/>
</dbReference>
<dbReference type="Pfam" id="PF06452">
    <property type="entry name" value="CBM9_1"/>
    <property type="match status" value="1"/>
</dbReference>
<dbReference type="RefSeq" id="WP_128761136.1">
    <property type="nucleotide sequence ID" value="NZ_QOVI01000003.1"/>
</dbReference>
<keyword evidence="4" id="KW-1185">Reference proteome</keyword>